<feature type="region of interest" description="Disordered" evidence="6">
    <location>
        <begin position="320"/>
        <end position="373"/>
    </location>
</feature>
<feature type="active site" description="Charge relay system" evidence="5">
    <location>
        <position position="70"/>
    </location>
</feature>
<dbReference type="SUPFAM" id="SSF52743">
    <property type="entry name" value="Subtilisin-like"/>
    <property type="match status" value="1"/>
</dbReference>
<evidence type="ECO:0000256" key="5">
    <source>
        <dbReference type="PROSITE-ProRule" id="PRU01240"/>
    </source>
</evidence>
<dbReference type="GO" id="GO:0008233">
    <property type="term" value="F:peptidase activity"/>
    <property type="evidence" value="ECO:0007669"/>
    <property type="project" value="UniProtKB-KW"/>
</dbReference>
<dbReference type="PROSITE" id="PS51257">
    <property type="entry name" value="PROKAR_LIPOPROTEIN"/>
    <property type="match status" value="1"/>
</dbReference>
<feature type="domain" description="Peptidase S8/S53" evidence="9">
    <location>
        <begin position="61"/>
        <end position="312"/>
    </location>
</feature>
<keyword evidence="7" id="KW-0472">Membrane</keyword>
<feature type="region of interest" description="Disordered" evidence="6">
    <location>
        <begin position="84"/>
        <end position="103"/>
    </location>
</feature>
<feature type="signal peptide" evidence="8">
    <location>
        <begin position="1"/>
        <end position="36"/>
    </location>
</feature>
<evidence type="ECO:0000256" key="8">
    <source>
        <dbReference type="SAM" id="SignalP"/>
    </source>
</evidence>
<dbReference type="InterPro" id="IPR036852">
    <property type="entry name" value="Peptidase_S8/S53_dom_sf"/>
</dbReference>
<dbReference type="InterPro" id="IPR050131">
    <property type="entry name" value="Peptidase_S8_subtilisin-like"/>
</dbReference>
<organism evidence="10 11">
    <name type="scientific">Streptomyces albiaxialis</name>
    <dbReference type="NCBI Taxonomy" id="329523"/>
    <lineage>
        <taxon>Bacteria</taxon>
        <taxon>Bacillati</taxon>
        <taxon>Actinomycetota</taxon>
        <taxon>Actinomycetes</taxon>
        <taxon>Kitasatosporales</taxon>
        <taxon>Streptomycetaceae</taxon>
        <taxon>Streptomyces</taxon>
    </lineage>
</organism>
<accession>A0ABP5IS55</accession>
<name>A0ABP5IS55_9ACTN</name>
<evidence type="ECO:0000313" key="10">
    <source>
        <dbReference type="EMBL" id="GAA2103671.1"/>
    </source>
</evidence>
<dbReference type="Proteomes" id="UP001500016">
    <property type="component" value="Unassembled WGS sequence"/>
</dbReference>
<evidence type="ECO:0000256" key="7">
    <source>
        <dbReference type="SAM" id="Phobius"/>
    </source>
</evidence>
<dbReference type="InterPro" id="IPR006311">
    <property type="entry name" value="TAT_signal"/>
</dbReference>
<reference evidence="11" key="1">
    <citation type="journal article" date="2019" name="Int. J. Syst. Evol. Microbiol.">
        <title>The Global Catalogue of Microorganisms (GCM) 10K type strain sequencing project: providing services to taxonomists for standard genome sequencing and annotation.</title>
        <authorList>
            <consortium name="The Broad Institute Genomics Platform"/>
            <consortium name="The Broad Institute Genome Sequencing Center for Infectious Disease"/>
            <person name="Wu L."/>
            <person name="Ma J."/>
        </authorList>
    </citation>
    <scope>NUCLEOTIDE SEQUENCE [LARGE SCALE GENOMIC DNA]</scope>
    <source>
        <strain evidence="11">JCM 15478</strain>
    </source>
</reference>
<evidence type="ECO:0000256" key="2">
    <source>
        <dbReference type="ARBA" id="ARBA00022670"/>
    </source>
</evidence>
<dbReference type="Pfam" id="PF00082">
    <property type="entry name" value="Peptidase_S8"/>
    <property type="match status" value="1"/>
</dbReference>
<dbReference type="PROSITE" id="PS51892">
    <property type="entry name" value="SUBTILASE"/>
    <property type="match status" value="1"/>
</dbReference>
<comment type="similarity">
    <text evidence="1 5">Belongs to the peptidase S8 family.</text>
</comment>
<dbReference type="Gene3D" id="3.40.50.200">
    <property type="entry name" value="Peptidase S8/S53 domain"/>
    <property type="match status" value="1"/>
</dbReference>
<keyword evidence="2 5" id="KW-0645">Protease</keyword>
<dbReference type="PANTHER" id="PTHR43806">
    <property type="entry name" value="PEPTIDASE S8"/>
    <property type="match status" value="1"/>
</dbReference>
<dbReference type="EMBL" id="BAAAPE010000029">
    <property type="protein sequence ID" value="GAA2103671.1"/>
    <property type="molecule type" value="Genomic_DNA"/>
</dbReference>
<protein>
    <submittedName>
        <fullName evidence="10">Type VII secretion-associated serine protease mycosin</fullName>
    </submittedName>
</protein>
<feature type="compositionally biased region" description="Basic and acidic residues" evidence="6">
    <location>
        <begin position="345"/>
        <end position="366"/>
    </location>
</feature>
<keyword evidence="7" id="KW-1133">Transmembrane helix</keyword>
<sequence>MTAQNSRTSRPRWRRLLAATAAVGVWSACLAPSVAAADDIQSQQWYLDQMKAEEMWKVTQGEGVKVAVVDSGVDSSIPSLRGQVLPGKDLSGGPGDEMRDDSGHGTSMAQLIAGTGAEGSVKGIAPKAKIVSFKTGVGGSGSNAVFFMGETIRAAAESDAKIINVSLGGGADAPTRRAIDYAVSKGKLVLAGTGNEGKGGNFREYPAAFPEVAGIAAMGESGKVADFSTHGRDVTLAGPGLDVPVWCDGKKKKYCVKGDGGTSAATAIASGAAALLWSKHPDWTANQVLRVLIKTASGTNKGKGRSKYLGYGGVRPRINLLEGKGDPGDPDISPLTGEKTINSRSESKGSPGKESDKDDAPDKVKVADSSSDGDNSNVLWISLGAVALVIVLSGGAFAWVRARRE</sequence>
<dbReference type="PROSITE" id="PS51318">
    <property type="entry name" value="TAT"/>
    <property type="match status" value="1"/>
</dbReference>
<feature type="transmembrane region" description="Helical" evidence="7">
    <location>
        <begin position="378"/>
        <end position="400"/>
    </location>
</feature>
<dbReference type="InterPro" id="IPR000209">
    <property type="entry name" value="Peptidase_S8/S53_dom"/>
</dbReference>
<keyword evidence="3 5" id="KW-0378">Hydrolase</keyword>
<keyword evidence="7" id="KW-0812">Transmembrane</keyword>
<keyword evidence="8" id="KW-0732">Signal</keyword>
<evidence type="ECO:0000259" key="9">
    <source>
        <dbReference type="Pfam" id="PF00082"/>
    </source>
</evidence>
<proteinExistence type="inferred from homology"/>
<evidence type="ECO:0000256" key="1">
    <source>
        <dbReference type="ARBA" id="ARBA00011073"/>
    </source>
</evidence>
<feature type="active site" description="Charge relay system" evidence="5">
    <location>
        <position position="263"/>
    </location>
</feature>
<evidence type="ECO:0000256" key="4">
    <source>
        <dbReference type="ARBA" id="ARBA00022825"/>
    </source>
</evidence>
<gene>
    <name evidence="10" type="primary">mycP_1</name>
    <name evidence="10" type="ORF">GCM10009801_78750</name>
</gene>
<keyword evidence="11" id="KW-1185">Reference proteome</keyword>
<evidence type="ECO:0000256" key="6">
    <source>
        <dbReference type="SAM" id="MobiDB-lite"/>
    </source>
</evidence>
<evidence type="ECO:0000313" key="11">
    <source>
        <dbReference type="Proteomes" id="UP001500016"/>
    </source>
</evidence>
<evidence type="ECO:0000256" key="3">
    <source>
        <dbReference type="ARBA" id="ARBA00022801"/>
    </source>
</evidence>
<dbReference type="InterPro" id="IPR015500">
    <property type="entry name" value="Peptidase_S8_subtilisin-rel"/>
</dbReference>
<feature type="active site" description="Charge relay system" evidence="5">
    <location>
        <position position="104"/>
    </location>
</feature>
<feature type="chain" id="PRO_5046339604" evidence="8">
    <location>
        <begin position="37"/>
        <end position="405"/>
    </location>
</feature>
<dbReference type="PRINTS" id="PR00723">
    <property type="entry name" value="SUBTILISIN"/>
</dbReference>
<comment type="caution">
    <text evidence="10">The sequence shown here is derived from an EMBL/GenBank/DDBJ whole genome shotgun (WGS) entry which is preliminary data.</text>
</comment>
<dbReference type="PANTHER" id="PTHR43806:SF11">
    <property type="entry name" value="CEREVISIN-RELATED"/>
    <property type="match status" value="1"/>
</dbReference>
<dbReference type="GO" id="GO:0006508">
    <property type="term" value="P:proteolysis"/>
    <property type="evidence" value="ECO:0007669"/>
    <property type="project" value="UniProtKB-KW"/>
</dbReference>
<keyword evidence="4 5" id="KW-0720">Serine protease</keyword>